<sequence>MRDLLISSATSPVSIDIAVLNRLGIDVRFDSETLELHVSVPLDAQGRMALSADAGQGWDERDFLPSAGFSASATLLLSQRHVWQSPSEPDGFKPVQASADLAANIGGASGVFLFSQHTYDGATRKLRRGNSQLVFDLADKAVRTTIGDVAPQPVGFQTAPLIGGISVQRAWNELQPLRNIRPSGQTSFVLDRPSTIDVVVNGAVVRSLQLQPGKYDLNDLPFLNGLNQVELYVQDEQGRRLLTSFSQFYTAQLLAKGLLDFNFTAGLLENLSGLGARYRSSSPGVSGWVRYGLSNQLTLGGNFQVGKDMAMGGVEGVFATGLGSFSGLASFSRAKGRTGRAFLLGYESQFGDLGPFHQVRLNVDWRATSRDFAQLDQLFTNPVKSLLQARATANLAGGFSGGISYIRSVGRGNEPDRRQASVQLRKSWGRFDLTGSYDRIDTSNAKRDDRLLVTATMRLGRSQDLRTSFDSRGNTARVEYARFARDEIGTIGIRAGVERTDGSANATGQAIFNGHDVRLGLDHRIFHSSGLGGGTSQETQYTVATQIATAGGKVAFGRPVGPRFAIVSPHPTLRGSKLSVSDGALRDHPQAQAKAGRPALVGLGSPYVPSRIKVDVDRLPAGYDIGPGEYQMKPAPVSGFAVTVGSDASRVVMGVALDSNGQPLAQLGGTLVSLDRPNDAPILVFTNRNGRFVATGLAPGRYELRFGDNGAWRIPVVVPKDGENTIALGQLQLRPGKASR</sequence>
<dbReference type="PANTHER" id="PTHR30451:SF5">
    <property type="entry name" value="SLR0019 PROTEIN"/>
    <property type="match status" value="1"/>
</dbReference>
<dbReference type="AlphaFoldDB" id="A0A7W7AAG9"/>
<dbReference type="SUPFAM" id="SSF49452">
    <property type="entry name" value="Starch-binding domain-like"/>
    <property type="match status" value="1"/>
</dbReference>
<protein>
    <submittedName>
        <fullName evidence="1">Outer membrane usher protein</fullName>
    </submittedName>
</protein>
<dbReference type="GO" id="GO:0030246">
    <property type="term" value="F:carbohydrate binding"/>
    <property type="evidence" value="ECO:0007669"/>
    <property type="project" value="InterPro"/>
</dbReference>
<dbReference type="RefSeq" id="WP_144907696.1">
    <property type="nucleotide sequence ID" value="NZ_JACHOA010000003.1"/>
</dbReference>
<evidence type="ECO:0000313" key="1">
    <source>
        <dbReference type="EMBL" id="MBB4613420.1"/>
    </source>
</evidence>
<name>A0A7W7AAG9_9SPHN</name>
<gene>
    <name evidence="1" type="ORF">GGR37_001695</name>
</gene>
<accession>A0A7W7AAG9</accession>
<organism evidence="1 2">
    <name type="scientific">Novosphingobium taihuense</name>
    <dbReference type="NCBI Taxonomy" id="260085"/>
    <lineage>
        <taxon>Bacteria</taxon>
        <taxon>Pseudomonadati</taxon>
        <taxon>Pseudomonadota</taxon>
        <taxon>Alphaproteobacteria</taxon>
        <taxon>Sphingomonadales</taxon>
        <taxon>Sphingomonadaceae</taxon>
        <taxon>Novosphingobium</taxon>
    </lineage>
</organism>
<dbReference type="GO" id="GO:0009279">
    <property type="term" value="C:cell outer membrane"/>
    <property type="evidence" value="ECO:0007669"/>
    <property type="project" value="TreeGrafter"/>
</dbReference>
<dbReference type="EMBL" id="JACHOA010000003">
    <property type="protein sequence ID" value="MBB4613420.1"/>
    <property type="molecule type" value="Genomic_DNA"/>
</dbReference>
<dbReference type="PANTHER" id="PTHR30451">
    <property type="entry name" value="OUTER MEMBRANE USHER PROTEIN"/>
    <property type="match status" value="1"/>
</dbReference>
<evidence type="ECO:0000313" key="2">
    <source>
        <dbReference type="Proteomes" id="UP000538566"/>
    </source>
</evidence>
<dbReference type="Pfam" id="PF00577">
    <property type="entry name" value="Usher"/>
    <property type="match status" value="1"/>
</dbReference>
<dbReference type="Proteomes" id="UP000538566">
    <property type="component" value="Unassembled WGS sequence"/>
</dbReference>
<dbReference type="InterPro" id="IPR000015">
    <property type="entry name" value="Fimb_usher"/>
</dbReference>
<dbReference type="InterPro" id="IPR013784">
    <property type="entry name" value="Carb-bd-like_fold"/>
</dbReference>
<dbReference type="GO" id="GO:0009297">
    <property type="term" value="P:pilus assembly"/>
    <property type="evidence" value="ECO:0007669"/>
    <property type="project" value="InterPro"/>
</dbReference>
<proteinExistence type="predicted"/>
<reference evidence="1 2" key="1">
    <citation type="submission" date="2020-08" db="EMBL/GenBank/DDBJ databases">
        <title>Genomic Encyclopedia of Type Strains, Phase IV (KMG-IV): sequencing the most valuable type-strain genomes for metagenomic binning, comparative biology and taxonomic classification.</title>
        <authorList>
            <person name="Goeker M."/>
        </authorList>
    </citation>
    <scope>NUCLEOTIDE SEQUENCE [LARGE SCALE GENOMIC DNA]</scope>
    <source>
        <strain evidence="1 2">DSM 17507</strain>
    </source>
</reference>
<keyword evidence="2" id="KW-1185">Reference proteome</keyword>
<dbReference type="Gene3D" id="2.60.40.3110">
    <property type="match status" value="1"/>
</dbReference>
<dbReference type="GO" id="GO:0015473">
    <property type="term" value="F:fimbrial usher porin activity"/>
    <property type="evidence" value="ECO:0007669"/>
    <property type="project" value="InterPro"/>
</dbReference>
<dbReference type="OrthoDB" id="499138at2"/>
<comment type="caution">
    <text evidence="1">The sequence shown here is derived from an EMBL/GenBank/DDBJ whole genome shotgun (WGS) entry which is preliminary data.</text>
</comment>